<dbReference type="EMBL" id="CP134190">
    <property type="protein sequence ID" value="WPB06679.1"/>
    <property type="molecule type" value="Genomic_DNA"/>
</dbReference>
<keyword evidence="2" id="KW-1185">Reference proteome</keyword>
<dbReference type="GeneID" id="90644743"/>
<gene>
    <name evidence="1" type="ORF">RHO25_011338</name>
</gene>
<sequence>MVHSCNEYFEGWQSLSTREQVLSNDVPDSTEQSPEAARFEGEVFYMHQPVEKAPAAASDGAEAKMLPLVYNPAELSKTSISEDVAHSKLLYANEYTLFVQQYEHFAKICDKHASECIPHVIVRPDSWDRDLTNGAGITESWQAALPRSVRHEAGIAQKE</sequence>
<evidence type="ECO:0000313" key="1">
    <source>
        <dbReference type="EMBL" id="WPB06679.1"/>
    </source>
</evidence>
<dbReference type="RefSeq" id="XP_065459470.1">
    <property type="nucleotide sequence ID" value="XM_065603398.1"/>
</dbReference>
<organism evidence="1 2">
    <name type="scientific">Cercospora beticola</name>
    <name type="common">Sugarbeet leaf spot fungus</name>
    <dbReference type="NCBI Taxonomy" id="122368"/>
    <lineage>
        <taxon>Eukaryota</taxon>
        <taxon>Fungi</taxon>
        <taxon>Dikarya</taxon>
        <taxon>Ascomycota</taxon>
        <taxon>Pezizomycotina</taxon>
        <taxon>Dothideomycetes</taxon>
        <taxon>Dothideomycetidae</taxon>
        <taxon>Mycosphaerellales</taxon>
        <taxon>Mycosphaerellaceae</taxon>
        <taxon>Cercospora</taxon>
    </lineage>
</organism>
<accession>A0ABZ0P558</accession>
<evidence type="ECO:0000313" key="2">
    <source>
        <dbReference type="Proteomes" id="UP001302367"/>
    </source>
</evidence>
<dbReference type="Proteomes" id="UP001302367">
    <property type="component" value="Chromosome 7"/>
</dbReference>
<proteinExistence type="predicted"/>
<protein>
    <submittedName>
        <fullName evidence="1">Uncharacterized protein</fullName>
    </submittedName>
</protein>
<reference evidence="1 2" key="1">
    <citation type="submission" date="2023-09" db="EMBL/GenBank/DDBJ databases">
        <title>Complete-Gapless Cercospora beticola genome.</title>
        <authorList>
            <person name="Wyatt N.A."/>
            <person name="Spanner R.E."/>
            <person name="Bolton M.D."/>
        </authorList>
    </citation>
    <scope>NUCLEOTIDE SEQUENCE [LARGE SCALE GENOMIC DNA]</scope>
    <source>
        <strain evidence="1">Cb09-40</strain>
    </source>
</reference>
<name>A0ABZ0P558_CERBT</name>